<accession>A0AAD9HTJ1</accession>
<gene>
    <name evidence="1" type="ORF">LX32DRAFT_340630</name>
</gene>
<evidence type="ECO:0000313" key="2">
    <source>
        <dbReference type="Proteomes" id="UP001232148"/>
    </source>
</evidence>
<dbReference type="EMBL" id="MU842812">
    <property type="protein sequence ID" value="KAK2034838.1"/>
    <property type="molecule type" value="Genomic_DNA"/>
</dbReference>
<dbReference type="AlphaFoldDB" id="A0AAD9HTJ1"/>
<proteinExistence type="predicted"/>
<name>A0AAD9HTJ1_9PEZI</name>
<keyword evidence="2" id="KW-1185">Reference proteome</keyword>
<protein>
    <submittedName>
        <fullName evidence="1">Uncharacterized protein</fullName>
    </submittedName>
</protein>
<comment type="caution">
    <text evidence="1">The sequence shown here is derived from an EMBL/GenBank/DDBJ whole genome shotgun (WGS) entry which is preliminary data.</text>
</comment>
<organism evidence="1 2">
    <name type="scientific">Colletotrichum zoysiae</name>
    <dbReference type="NCBI Taxonomy" id="1216348"/>
    <lineage>
        <taxon>Eukaryota</taxon>
        <taxon>Fungi</taxon>
        <taxon>Dikarya</taxon>
        <taxon>Ascomycota</taxon>
        <taxon>Pezizomycotina</taxon>
        <taxon>Sordariomycetes</taxon>
        <taxon>Hypocreomycetidae</taxon>
        <taxon>Glomerellales</taxon>
        <taxon>Glomerellaceae</taxon>
        <taxon>Colletotrichum</taxon>
        <taxon>Colletotrichum graminicola species complex</taxon>
    </lineage>
</organism>
<dbReference type="Proteomes" id="UP001232148">
    <property type="component" value="Unassembled WGS sequence"/>
</dbReference>
<evidence type="ECO:0000313" key="1">
    <source>
        <dbReference type="EMBL" id="KAK2034838.1"/>
    </source>
</evidence>
<reference evidence="1" key="1">
    <citation type="submission" date="2021-06" db="EMBL/GenBank/DDBJ databases">
        <title>Comparative genomics, transcriptomics and evolutionary studies reveal genomic signatures of adaptation to plant cell wall in hemibiotrophic fungi.</title>
        <authorList>
            <consortium name="DOE Joint Genome Institute"/>
            <person name="Baroncelli R."/>
            <person name="Diaz J.F."/>
            <person name="Benocci T."/>
            <person name="Peng M."/>
            <person name="Battaglia E."/>
            <person name="Haridas S."/>
            <person name="Andreopoulos W."/>
            <person name="Labutti K."/>
            <person name="Pangilinan J."/>
            <person name="Floch G.L."/>
            <person name="Makela M.R."/>
            <person name="Henrissat B."/>
            <person name="Grigoriev I.V."/>
            <person name="Crouch J.A."/>
            <person name="De Vries R.P."/>
            <person name="Sukno S.A."/>
            <person name="Thon M.R."/>
        </authorList>
    </citation>
    <scope>NUCLEOTIDE SEQUENCE</scope>
    <source>
        <strain evidence="1">MAFF235873</strain>
    </source>
</reference>
<sequence length="115" mass="12830">MALALEVLPPPSKSCLTRTLLSILWGSRGEGWTSILTSEGMMDYHQRAPPHFVSIHCHSSWRTGLPLNQRHRPLVLAPGPPSTSSPTGPHLLLRRTYCLRPGWTAFPVTLTMHRT</sequence>